<dbReference type="EMBL" id="KN831772">
    <property type="protein sequence ID" value="KIM45652.1"/>
    <property type="molecule type" value="Genomic_DNA"/>
</dbReference>
<protein>
    <submittedName>
        <fullName evidence="3">Uncharacterized protein</fullName>
    </submittedName>
</protein>
<feature type="compositionally biased region" description="Polar residues" evidence="1">
    <location>
        <begin position="357"/>
        <end position="368"/>
    </location>
</feature>
<evidence type="ECO:0000313" key="3">
    <source>
        <dbReference type="EMBL" id="KIM45652.1"/>
    </source>
</evidence>
<organism evidence="3 4">
    <name type="scientific">Hebeloma cylindrosporum</name>
    <dbReference type="NCBI Taxonomy" id="76867"/>
    <lineage>
        <taxon>Eukaryota</taxon>
        <taxon>Fungi</taxon>
        <taxon>Dikarya</taxon>
        <taxon>Basidiomycota</taxon>
        <taxon>Agaricomycotina</taxon>
        <taxon>Agaricomycetes</taxon>
        <taxon>Agaricomycetidae</taxon>
        <taxon>Agaricales</taxon>
        <taxon>Agaricineae</taxon>
        <taxon>Hymenogastraceae</taxon>
        <taxon>Hebeloma</taxon>
    </lineage>
</organism>
<proteinExistence type="predicted"/>
<keyword evidence="2" id="KW-1133">Transmembrane helix</keyword>
<gene>
    <name evidence="3" type="ORF">M413DRAFT_442302</name>
</gene>
<dbReference type="HOGENOM" id="CLU_608380_0_0_1"/>
<feature type="transmembrane region" description="Helical" evidence="2">
    <location>
        <begin position="242"/>
        <end position="267"/>
    </location>
</feature>
<name>A0A0C2YXI0_HEBCY</name>
<evidence type="ECO:0000256" key="1">
    <source>
        <dbReference type="SAM" id="MobiDB-lite"/>
    </source>
</evidence>
<dbReference type="OrthoDB" id="3265734at2759"/>
<dbReference type="Proteomes" id="UP000053424">
    <property type="component" value="Unassembled WGS sequence"/>
</dbReference>
<reference evidence="4" key="2">
    <citation type="submission" date="2015-01" db="EMBL/GenBank/DDBJ databases">
        <title>Evolutionary Origins and Diversification of the Mycorrhizal Mutualists.</title>
        <authorList>
            <consortium name="DOE Joint Genome Institute"/>
            <consortium name="Mycorrhizal Genomics Consortium"/>
            <person name="Kohler A."/>
            <person name="Kuo A."/>
            <person name="Nagy L.G."/>
            <person name="Floudas D."/>
            <person name="Copeland A."/>
            <person name="Barry K.W."/>
            <person name="Cichocki N."/>
            <person name="Veneault-Fourrey C."/>
            <person name="LaButti K."/>
            <person name="Lindquist E.A."/>
            <person name="Lipzen A."/>
            <person name="Lundell T."/>
            <person name="Morin E."/>
            <person name="Murat C."/>
            <person name="Riley R."/>
            <person name="Ohm R."/>
            <person name="Sun H."/>
            <person name="Tunlid A."/>
            <person name="Henrissat B."/>
            <person name="Grigoriev I.V."/>
            <person name="Hibbett D.S."/>
            <person name="Martin F."/>
        </authorList>
    </citation>
    <scope>NUCLEOTIDE SEQUENCE [LARGE SCALE GENOMIC DNA]</scope>
    <source>
        <strain evidence="4">h7</strain>
    </source>
</reference>
<keyword evidence="2" id="KW-0812">Transmembrane</keyword>
<keyword evidence="4" id="KW-1185">Reference proteome</keyword>
<accession>A0A0C2YXI0</accession>
<reference evidence="3 4" key="1">
    <citation type="submission" date="2014-04" db="EMBL/GenBank/DDBJ databases">
        <authorList>
            <consortium name="DOE Joint Genome Institute"/>
            <person name="Kuo A."/>
            <person name="Gay G."/>
            <person name="Dore J."/>
            <person name="Kohler A."/>
            <person name="Nagy L.G."/>
            <person name="Floudas D."/>
            <person name="Copeland A."/>
            <person name="Barry K.W."/>
            <person name="Cichocki N."/>
            <person name="Veneault-Fourrey C."/>
            <person name="LaButti K."/>
            <person name="Lindquist E.A."/>
            <person name="Lipzen A."/>
            <person name="Lundell T."/>
            <person name="Morin E."/>
            <person name="Murat C."/>
            <person name="Sun H."/>
            <person name="Tunlid A."/>
            <person name="Henrissat B."/>
            <person name="Grigoriev I.V."/>
            <person name="Hibbett D.S."/>
            <person name="Martin F."/>
            <person name="Nordberg H.P."/>
            <person name="Cantor M.N."/>
            <person name="Hua S.X."/>
        </authorList>
    </citation>
    <scope>NUCLEOTIDE SEQUENCE [LARGE SCALE GENOMIC DNA]</scope>
    <source>
        <strain evidence="4">h7</strain>
    </source>
</reference>
<dbReference type="AlphaFoldDB" id="A0A0C2YXI0"/>
<feature type="compositionally biased region" description="Low complexity" evidence="1">
    <location>
        <begin position="25"/>
        <end position="37"/>
    </location>
</feature>
<sequence length="426" mass="44295">MSKGSIDDNDPQVAYTGSWRSMTNPGSSPSSLHSTTQSGASATVHFTGFTGRVLGTVSPCFAEADQVSVTIVLDDSVVGQVTKSCIGGTNQDGVLFYDSGLLSGGNQQHKLAVVNQGSFPFQLDNFVWAGGPETASPTTAVAALTPTGNPSVMRTSGSSIATSQSSSVSLDTTDGSSTISISLSMVSGIPLAAGADVTARSSMQIVTINGVVTSINAAPSTGSAPTGTNDIHGASAPSAPPIGLIIGCVIAVLLFIILLIILLFYCIRRRRRRHHTNTQPTSSPQAITPFQLVEGTNNSSTHLGLYPDVEQRRLSVLPPAEMTGKPDQLAGPISSSQAAARRADEKGPLPQPEESHLPSSEPQSSTLRESLVGPAPRPTRPPSTVSSYPSEVAPAYRPRYQSDMSTFFNLGLRASLIAEAPPSYDS</sequence>
<feature type="region of interest" description="Disordered" evidence="1">
    <location>
        <begin position="1"/>
        <end position="37"/>
    </location>
</feature>
<dbReference type="Gene3D" id="2.60.120.260">
    <property type="entry name" value="Galactose-binding domain-like"/>
    <property type="match status" value="1"/>
</dbReference>
<evidence type="ECO:0000313" key="4">
    <source>
        <dbReference type="Proteomes" id="UP000053424"/>
    </source>
</evidence>
<evidence type="ECO:0000256" key="2">
    <source>
        <dbReference type="SAM" id="Phobius"/>
    </source>
</evidence>
<keyword evidence="2" id="KW-0472">Membrane</keyword>
<feature type="region of interest" description="Disordered" evidence="1">
    <location>
        <begin position="320"/>
        <end position="399"/>
    </location>
</feature>